<keyword evidence="2" id="KW-1185">Reference proteome</keyword>
<proteinExistence type="predicted"/>
<sequence>MDCESQQENGYPADYRTTYSFGERNGGGVYSERQDKLFKIHSVWFLLSLTVIGLVV</sequence>
<reference evidence="1" key="1">
    <citation type="submission" date="2021-02" db="EMBL/GenBank/DDBJ databases">
        <authorList>
            <person name="Han P."/>
        </authorList>
    </citation>
    <scope>NUCLEOTIDE SEQUENCE</scope>
    <source>
        <strain evidence="1">Candidatus Nitrotoga sp. ZN8</strain>
    </source>
</reference>
<organism evidence="1 2">
    <name type="scientific">Candidatus Nitrotoga fabula</name>
    <dbReference type="NCBI Taxonomy" id="2182327"/>
    <lineage>
        <taxon>Bacteria</taxon>
        <taxon>Pseudomonadati</taxon>
        <taxon>Pseudomonadota</taxon>
        <taxon>Betaproteobacteria</taxon>
        <taxon>Nitrosomonadales</taxon>
        <taxon>Gallionellaceae</taxon>
        <taxon>Candidatus Nitrotoga</taxon>
    </lineage>
</organism>
<gene>
    <name evidence="1" type="ORF">NTGZN8_300069</name>
</gene>
<comment type="caution">
    <text evidence="1">The sequence shown here is derived from an EMBL/GenBank/DDBJ whole genome shotgun (WGS) entry which is preliminary data.</text>
</comment>
<accession>A0A916BCK9</accession>
<dbReference type="Proteomes" id="UP000675882">
    <property type="component" value="Unassembled WGS sequence"/>
</dbReference>
<evidence type="ECO:0000313" key="2">
    <source>
        <dbReference type="Proteomes" id="UP000675882"/>
    </source>
</evidence>
<dbReference type="AlphaFoldDB" id="A0A916BCK9"/>
<protein>
    <submittedName>
        <fullName evidence="1">Uncharacterized protein</fullName>
    </submittedName>
</protein>
<dbReference type="EMBL" id="CAJNBL010000024">
    <property type="protein sequence ID" value="CAE6720496.1"/>
    <property type="molecule type" value="Genomic_DNA"/>
</dbReference>
<evidence type="ECO:0000313" key="1">
    <source>
        <dbReference type="EMBL" id="CAE6720496.1"/>
    </source>
</evidence>
<name>A0A916BCK9_9PROT</name>